<evidence type="ECO:0000256" key="6">
    <source>
        <dbReference type="ARBA" id="ARBA00023159"/>
    </source>
</evidence>
<dbReference type="EMBL" id="OU892283">
    <property type="protein sequence ID" value="CAG9771403.1"/>
    <property type="molecule type" value="Genomic_DNA"/>
</dbReference>
<keyword evidence="3" id="KW-0053">Apoptosis</keyword>
<dbReference type="Pfam" id="PF16019">
    <property type="entry name" value="CSRNP_N"/>
    <property type="match status" value="1"/>
</dbReference>
<evidence type="ECO:0000259" key="10">
    <source>
        <dbReference type="Pfam" id="PF16019"/>
    </source>
</evidence>
<dbReference type="GO" id="GO:0000981">
    <property type="term" value="F:DNA-binding transcription factor activity, RNA polymerase II-specific"/>
    <property type="evidence" value="ECO:0007669"/>
    <property type="project" value="TreeGrafter"/>
</dbReference>
<name>A0A9N9MVK7_9CUCU</name>
<evidence type="ECO:0000256" key="4">
    <source>
        <dbReference type="ARBA" id="ARBA00023015"/>
    </source>
</evidence>
<gene>
    <name evidence="11" type="ORF">CEUTPL_LOCUS11836</name>
</gene>
<evidence type="ECO:0000256" key="9">
    <source>
        <dbReference type="SAM" id="MobiDB-lite"/>
    </source>
</evidence>
<keyword evidence="4" id="KW-0805">Transcription regulation</keyword>
<keyword evidence="7" id="KW-0804">Transcription</keyword>
<dbReference type="PANTHER" id="PTHR13580:SF9">
    <property type="entry name" value="AXIN1 UP-REGULATED 1, ISOFORM A"/>
    <property type="match status" value="1"/>
</dbReference>
<evidence type="ECO:0000313" key="12">
    <source>
        <dbReference type="Proteomes" id="UP001152799"/>
    </source>
</evidence>
<dbReference type="PANTHER" id="PTHR13580">
    <property type="entry name" value="TGF-BETA INDUCED APOPTOSIS PROTEIN"/>
    <property type="match status" value="1"/>
</dbReference>
<evidence type="ECO:0000256" key="1">
    <source>
        <dbReference type="ARBA" id="ARBA00004123"/>
    </source>
</evidence>
<dbReference type="InterPro" id="IPR031972">
    <property type="entry name" value="CSRNP_N"/>
</dbReference>
<protein>
    <recommendedName>
        <fullName evidence="10">Cysteine/serine-rich nuclear protein N-terminal domain-containing protein</fullName>
    </recommendedName>
</protein>
<keyword evidence="6" id="KW-0010">Activator</keyword>
<evidence type="ECO:0000256" key="3">
    <source>
        <dbReference type="ARBA" id="ARBA00022703"/>
    </source>
</evidence>
<dbReference type="GO" id="GO:0005634">
    <property type="term" value="C:nucleus"/>
    <property type="evidence" value="ECO:0007669"/>
    <property type="project" value="UniProtKB-SubCell"/>
</dbReference>
<dbReference type="OrthoDB" id="5946974at2759"/>
<comment type="subcellular location">
    <subcellularLocation>
        <location evidence="1">Nucleus</location>
    </subcellularLocation>
</comment>
<feature type="compositionally biased region" description="Basic and acidic residues" evidence="9">
    <location>
        <begin position="26"/>
        <end position="36"/>
    </location>
</feature>
<feature type="domain" description="Cysteine/serine-rich nuclear protein N-terminal" evidence="10">
    <location>
        <begin position="114"/>
        <end position="311"/>
    </location>
</feature>
<dbReference type="Proteomes" id="UP001152799">
    <property type="component" value="Chromosome 7"/>
</dbReference>
<reference evidence="11" key="1">
    <citation type="submission" date="2022-01" db="EMBL/GenBank/DDBJ databases">
        <authorList>
            <person name="King R."/>
        </authorList>
    </citation>
    <scope>NUCLEOTIDE SEQUENCE</scope>
</reference>
<organism evidence="11 12">
    <name type="scientific">Ceutorhynchus assimilis</name>
    <name type="common">cabbage seed weevil</name>
    <dbReference type="NCBI Taxonomy" id="467358"/>
    <lineage>
        <taxon>Eukaryota</taxon>
        <taxon>Metazoa</taxon>
        <taxon>Ecdysozoa</taxon>
        <taxon>Arthropoda</taxon>
        <taxon>Hexapoda</taxon>
        <taxon>Insecta</taxon>
        <taxon>Pterygota</taxon>
        <taxon>Neoptera</taxon>
        <taxon>Endopterygota</taxon>
        <taxon>Coleoptera</taxon>
        <taxon>Polyphaga</taxon>
        <taxon>Cucujiformia</taxon>
        <taxon>Curculionidae</taxon>
        <taxon>Ceutorhynchinae</taxon>
        <taxon>Ceutorhynchus</taxon>
    </lineage>
</organism>
<feature type="region of interest" description="Disordered" evidence="9">
    <location>
        <begin position="22"/>
        <end position="78"/>
    </location>
</feature>
<keyword evidence="8" id="KW-0539">Nucleus</keyword>
<evidence type="ECO:0000256" key="5">
    <source>
        <dbReference type="ARBA" id="ARBA00023125"/>
    </source>
</evidence>
<dbReference type="InterPro" id="IPR023260">
    <property type="entry name" value="Cys/Ser-rich_nuc_prot"/>
</dbReference>
<accession>A0A9N9MVK7</accession>
<evidence type="ECO:0000256" key="2">
    <source>
        <dbReference type="ARBA" id="ARBA00008548"/>
    </source>
</evidence>
<sequence>MCDINSVTKNEEVVTFPNDGLSTIEELSHDPHDRSHGSVTLDIDLSSEVPTTAVGDRFDDQPPNKSDNSDFEKVEEHSPALSSTITFDATKYPSKTSVKKKRSIEDEAEVVKRRKKQITFDSVTLFYFPRQQGFTCVPSKGGSTLGMSTQHSQVVKFSIEDHAIQQRRIHRRLILKQLKIDENGSVSENEFSDASSEPEFSSRYFLPRLTPKNRRALLRAAEVRKIDSLDEDECRDLRDSRDNCGCECEDYCDPDSCSCSQNGIKCQVDFLNFPCACTRENCGNTSGRTEFNTDKMRTHLKDTLLRLDLEKTQEDVRKSNKDILSSK</sequence>
<proteinExistence type="inferred from homology"/>
<dbReference type="AlphaFoldDB" id="A0A9N9MVK7"/>
<keyword evidence="5" id="KW-0238">DNA-binding</keyword>
<feature type="compositionally biased region" description="Basic and acidic residues" evidence="9">
    <location>
        <begin position="56"/>
        <end position="78"/>
    </location>
</feature>
<dbReference type="GO" id="GO:0043565">
    <property type="term" value="F:sequence-specific DNA binding"/>
    <property type="evidence" value="ECO:0007669"/>
    <property type="project" value="TreeGrafter"/>
</dbReference>
<comment type="similarity">
    <text evidence="2">Belongs to the AXUD1 family.</text>
</comment>
<dbReference type="GO" id="GO:0006915">
    <property type="term" value="P:apoptotic process"/>
    <property type="evidence" value="ECO:0007669"/>
    <property type="project" value="UniProtKB-KW"/>
</dbReference>
<evidence type="ECO:0000256" key="7">
    <source>
        <dbReference type="ARBA" id="ARBA00023163"/>
    </source>
</evidence>
<dbReference type="PRINTS" id="PR02031">
    <property type="entry name" value="CYSSERRICHNP"/>
</dbReference>
<evidence type="ECO:0000313" key="11">
    <source>
        <dbReference type="EMBL" id="CAG9771403.1"/>
    </source>
</evidence>
<keyword evidence="12" id="KW-1185">Reference proteome</keyword>
<evidence type="ECO:0000256" key="8">
    <source>
        <dbReference type="ARBA" id="ARBA00023242"/>
    </source>
</evidence>